<dbReference type="GO" id="GO:0006351">
    <property type="term" value="P:DNA-templated transcription"/>
    <property type="evidence" value="ECO:0007669"/>
    <property type="project" value="InterPro"/>
</dbReference>
<dbReference type="PANTHER" id="PTHR46354:SF9">
    <property type="entry name" value="PROTEIN INAPERTURATE POLLEN1"/>
    <property type="match status" value="1"/>
</dbReference>
<dbReference type="PROSITE" id="PS51806">
    <property type="entry name" value="DOG1"/>
    <property type="match status" value="1"/>
</dbReference>
<dbReference type="InterPro" id="IPR025422">
    <property type="entry name" value="TGA_domain"/>
</dbReference>
<accession>A0A8S9NTV8</accession>
<feature type="domain" description="DOG1" evidence="1">
    <location>
        <begin position="4"/>
        <end position="242"/>
    </location>
</feature>
<dbReference type="EMBL" id="QGKX02001621">
    <property type="protein sequence ID" value="KAF3504533.1"/>
    <property type="molecule type" value="Genomic_DNA"/>
</dbReference>
<reference evidence="2" key="1">
    <citation type="submission" date="2019-12" db="EMBL/GenBank/DDBJ databases">
        <title>Genome sequencing and annotation of Brassica cretica.</title>
        <authorList>
            <person name="Studholme D.J."/>
            <person name="Sarris P."/>
        </authorList>
    </citation>
    <scope>NUCLEOTIDE SEQUENCE</scope>
    <source>
        <strain evidence="2">PFS-109/04</strain>
        <tissue evidence="2">Leaf</tissue>
    </source>
</reference>
<evidence type="ECO:0000259" key="1">
    <source>
        <dbReference type="PROSITE" id="PS51806"/>
    </source>
</evidence>
<dbReference type="GO" id="GO:0043565">
    <property type="term" value="F:sequence-specific DNA binding"/>
    <property type="evidence" value="ECO:0007669"/>
    <property type="project" value="InterPro"/>
</dbReference>
<gene>
    <name evidence="2" type="ORF">F2Q69_00040057</name>
</gene>
<evidence type="ECO:0000313" key="2">
    <source>
        <dbReference type="EMBL" id="KAF3504533.1"/>
    </source>
</evidence>
<dbReference type="AlphaFoldDB" id="A0A8S9NTV8"/>
<proteinExistence type="predicted"/>
<dbReference type="InterPro" id="IPR051886">
    <property type="entry name" value="Seed_Dev/Stress_Resp_Reg"/>
</dbReference>
<name>A0A8S9NTV8_BRACR</name>
<protein>
    <recommendedName>
        <fullName evidence="1">DOG1 domain-containing protein</fullName>
    </recommendedName>
</protein>
<dbReference type="Proteomes" id="UP000712600">
    <property type="component" value="Unassembled WGS sequence"/>
</dbReference>
<organism evidence="2 3">
    <name type="scientific">Brassica cretica</name>
    <name type="common">Mustard</name>
    <dbReference type="NCBI Taxonomy" id="69181"/>
    <lineage>
        <taxon>Eukaryota</taxon>
        <taxon>Viridiplantae</taxon>
        <taxon>Streptophyta</taxon>
        <taxon>Embryophyta</taxon>
        <taxon>Tracheophyta</taxon>
        <taxon>Spermatophyta</taxon>
        <taxon>Magnoliopsida</taxon>
        <taxon>eudicotyledons</taxon>
        <taxon>Gunneridae</taxon>
        <taxon>Pentapetalae</taxon>
        <taxon>rosids</taxon>
        <taxon>malvids</taxon>
        <taxon>Brassicales</taxon>
        <taxon>Brassicaceae</taxon>
        <taxon>Brassiceae</taxon>
        <taxon>Brassica</taxon>
    </lineage>
</organism>
<sequence length="316" mass="36187">MSSTIFSSKKPQEWSETIREKCLPLLHQASSSSLLKEAIDGLVQEIISHFNTLEDSTIEDLLSASECKSMDTTFLLIGDIHPFLLTNLLRIFIHLAQPKPKPKSEEDEEDEEHVSISMPEDHHLAWREPSHELLQKIEKIERRVRMLSDDMVARFKHVQRSILTQVQEDTINEGGAERKKKLGDEELKKEIQSIFKYAKMLRISVLLSIMEAINDHQRVLFLQGLCQMLLALKDKVCDEDKRDNNALLATFINGLMNVPSYISILGSMSKKEKEITACMFASAAQEYKKQGTQVRRKLWLPEHEDRAGGSWDLATT</sequence>
<dbReference type="PANTHER" id="PTHR46354">
    <property type="entry name" value="DOG1 DOMAIN-CONTAINING PROTEIN"/>
    <property type="match status" value="1"/>
</dbReference>
<evidence type="ECO:0000313" key="3">
    <source>
        <dbReference type="Proteomes" id="UP000712600"/>
    </source>
</evidence>
<comment type="caution">
    <text evidence="2">The sequence shown here is derived from an EMBL/GenBank/DDBJ whole genome shotgun (WGS) entry which is preliminary data.</text>
</comment>